<proteinExistence type="inferred from homology"/>
<evidence type="ECO:0000256" key="2">
    <source>
        <dbReference type="ARBA" id="ARBA00022679"/>
    </source>
</evidence>
<dbReference type="PANTHER" id="PTHR31623:SF122">
    <property type="entry name" value="HXXXD-TYPE ACYL-TRANSFERASE FAMILY PROTEIN"/>
    <property type="match status" value="1"/>
</dbReference>
<keyword evidence="5" id="KW-1185">Reference proteome</keyword>
<evidence type="ECO:0000256" key="3">
    <source>
        <dbReference type="ARBA" id="ARBA00023315"/>
    </source>
</evidence>
<accession>A0A067F017</accession>
<keyword evidence="3" id="KW-0012">Acyltransferase</keyword>
<keyword evidence="2" id="KW-0808">Transferase</keyword>
<protein>
    <recommendedName>
        <fullName evidence="6">BAHD acyltransferase</fullName>
    </recommendedName>
</protein>
<dbReference type="Proteomes" id="UP000027120">
    <property type="component" value="Unassembled WGS sequence"/>
</dbReference>
<evidence type="ECO:0000313" key="4">
    <source>
        <dbReference type="EMBL" id="KDO56837.1"/>
    </source>
</evidence>
<sequence>MVRALEVEILARETIKPSSPTPHNLRNFKLSLLDQIMPVEYTAAILFYSNNGHHADGAEMSQRLKAALPETLKNFYPFAGIIKDNVLVECNDNGAVFVEARANYPLSEVLQQHDHKLLREFLPIEIESTKAGSGPLLLTQVTIFKCGGVAVGNCLSHKIADGCAASFLAKSWAATVLDPGNKAKVNTPEYVIAASLFPPDDSLEPHADVTGQNYITKRFVFHASKIAQLKAKVTSASVPKPTRVEAIVALIWKSTITASRSIRGFPRVSLTAHSMNLRRMVSPPLPDNCVGNFVGDFPAKATQREIELQDLVHQLRKGKDEFCKNGMQNILEKKSSLMHGVEGDAVDFYMYSDLSRLPMYDTDFGLGKPVWVTIPNYMHNMIMLLSTRNGEGIEALVSLSEEDMALFERDEELLAFADPNPSVLPVANHSTRKFAA</sequence>
<dbReference type="EMBL" id="KK784969">
    <property type="protein sequence ID" value="KDO56837.1"/>
    <property type="molecule type" value="Genomic_DNA"/>
</dbReference>
<dbReference type="GO" id="GO:0016746">
    <property type="term" value="F:acyltransferase activity"/>
    <property type="evidence" value="ECO:0007669"/>
    <property type="project" value="UniProtKB-KW"/>
</dbReference>
<dbReference type="Gene3D" id="3.30.559.10">
    <property type="entry name" value="Chloramphenicol acetyltransferase-like domain"/>
    <property type="match status" value="2"/>
</dbReference>
<dbReference type="Pfam" id="PF02458">
    <property type="entry name" value="Transferase"/>
    <property type="match status" value="1"/>
</dbReference>
<name>A0A067F017_CITSI</name>
<dbReference type="PaxDb" id="2711-XP_006490612.1"/>
<evidence type="ECO:0008006" key="6">
    <source>
        <dbReference type="Google" id="ProtNLM"/>
    </source>
</evidence>
<dbReference type="InterPro" id="IPR023213">
    <property type="entry name" value="CAT-like_dom_sf"/>
</dbReference>
<dbReference type="SMR" id="A0A067F017"/>
<dbReference type="PANTHER" id="PTHR31623">
    <property type="entry name" value="F21J9.9"/>
    <property type="match status" value="1"/>
</dbReference>
<comment type="similarity">
    <text evidence="1">Belongs to the plant acyltransferase family.</text>
</comment>
<evidence type="ECO:0000256" key="1">
    <source>
        <dbReference type="ARBA" id="ARBA00009861"/>
    </source>
</evidence>
<gene>
    <name evidence="4" type="ORF">CISIN_1g013771mg</name>
</gene>
<reference evidence="4 5" key="1">
    <citation type="submission" date="2014-04" db="EMBL/GenBank/DDBJ databases">
        <authorList>
            <consortium name="International Citrus Genome Consortium"/>
            <person name="Gmitter F."/>
            <person name="Chen C."/>
            <person name="Farmerie W."/>
            <person name="Harkins T."/>
            <person name="Desany B."/>
            <person name="Mohiuddin M."/>
            <person name="Kodira C."/>
            <person name="Borodovsky M."/>
            <person name="Lomsadze A."/>
            <person name="Burns P."/>
            <person name="Jenkins J."/>
            <person name="Prochnik S."/>
            <person name="Shu S."/>
            <person name="Chapman J."/>
            <person name="Pitluck S."/>
            <person name="Schmutz J."/>
            <person name="Rokhsar D."/>
        </authorList>
    </citation>
    <scope>NUCLEOTIDE SEQUENCE</scope>
</reference>
<evidence type="ECO:0000313" key="5">
    <source>
        <dbReference type="Proteomes" id="UP000027120"/>
    </source>
</evidence>
<dbReference type="OrthoDB" id="1932220at2759"/>
<organism evidence="4 5">
    <name type="scientific">Citrus sinensis</name>
    <name type="common">Sweet orange</name>
    <name type="synonym">Citrus aurantium var. sinensis</name>
    <dbReference type="NCBI Taxonomy" id="2711"/>
    <lineage>
        <taxon>Eukaryota</taxon>
        <taxon>Viridiplantae</taxon>
        <taxon>Streptophyta</taxon>
        <taxon>Embryophyta</taxon>
        <taxon>Tracheophyta</taxon>
        <taxon>Spermatophyta</taxon>
        <taxon>Magnoliopsida</taxon>
        <taxon>eudicotyledons</taxon>
        <taxon>Gunneridae</taxon>
        <taxon>Pentapetalae</taxon>
        <taxon>rosids</taxon>
        <taxon>malvids</taxon>
        <taxon>Sapindales</taxon>
        <taxon>Rutaceae</taxon>
        <taxon>Aurantioideae</taxon>
        <taxon>Citrus</taxon>
    </lineage>
</organism>
<dbReference type="AlphaFoldDB" id="A0A067F017"/>
<dbReference type="KEGG" id="cit:102622917"/>